<evidence type="ECO:0000313" key="1">
    <source>
        <dbReference type="EMBL" id="JAP56548.1"/>
    </source>
</evidence>
<name>A0A0X3PYH9_SCHSO</name>
<proteinExistence type="predicted"/>
<accession>A0A0X3PYH9</accession>
<dbReference type="AlphaFoldDB" id="A0A0X3PYH9"/>
<sequence>MQLTIPKKQLRPRFDTEVVDGRVHKLSLSPYGLIAQRPHTPWHRQLPMILETTTPESGYNKPLMLGFFLYSSANHGDLLQVHVSSTVVIRRCPPYAPQKGDVGLVNCE</sequence>
<gene>
    <name evidence="1" type="ORF">TR91017</name>
</gene>
<protein>
    <submittedName>
        <fullName evidence="1">Uncharacterized protein</fullName>
    </submittedName>
</protein>
<reference evidence="1" key="1">
    <citation type="submission" date="2016-01" db="EMBL/GenBank/DDBJ databases">
        <title>Reference transcriptome for the parasite Schistocephalus solidus: insights into the molecular evolution of parasitism.</title>
        <authorList>
            <person name="Hebert F.O."/>
            <person name="Grambauer S."/>
            <person name="Barber I."/>
            <person name="Landry C.R."/>
            <person name="Aubin-Horth N."/>
        </authorList>
    </citation>
    <scope>NUCLEOTIDE SEQUENCE</scope>
</reference>
<dbReference type="EMBL" id="GEEE01006677">
    <property type="protein sequence ID" value="JAP56548.1"/>
    <property type="molecule type" value="Transcribed_RNA"/>
</dbReference>
<organism evidence="1">
    <name type="scientific">Schistocephalus solidus</name>
    <name type="common">Tapeworm</name>
    <dbReference type="NCBI Taxonomy" id="70667"/>
    <lineage>
        <taxon>Eukaryota</taxon>
        <taxon>Metazoa</taxon>
        <taxon>Spiralia</taxon>
        <taxon>Lophotrochozoa</taxon>
        <taxon>Platyhelminthes</taxon>
        <taxon>Cestoda</taxon>
        <taxon>Eucestoda</taxon>
        <taxon>Diphyllobothriidea</taxon>
        <taxon>Diphyllobothriidae</taxon>
        <taxon>Schistocephalus</taxon>
    </lineage>
</organism>